<feature type="transmembrane region" description="Helical" evidence="5">
    <location>
        <begin position="115"/>
        <end position="133"/>
    </location>
</feature>
<dbReference type="EnsemblMetazoa" id="BGLB022776-RA">
    <property type="protein sequence ID" value="BGLB022776-PA"/>
    <property type="gene ID" value="BGLB022776"/>
</dbReference>
<dbReference type="AlphaFoldDB" id="A0A2C9KRU3"/>
<evidence type="ECO:0000256" key="3">
    <source>
        <dbReference type="ARBA" id="ARBA00022989"/>
    </source>
</evidence>
<evidence type="ECO:0000256" key="2">
    <source>
        <dbReference type="ARBA" id="ARBA00022692"/>
    </source>
</evidence>
<dbReference type="PANTHER" id="PTHR46641">
    <property type="entry name" value="FMRFAMIDE RECEPTOR-RELATED"/>
    <property type="match status" value="1"/>
</dbReference>
<dbReference type="VEuPathDB" id="VectorBase:BGLAX_051357"/>
<keyword evidence="4 5" id="KW-0472">Membrane</keyword>
<accession>A0A2C9KRU3</accession>
<evidence type="ECO:0000313" key="8">
    <source>
        <dbReference type="Proteomes" id="UP000076420"/>
    </source>
</evidence>
<evidence type="ECO:0000259" key="6">
    <source>
        <dbReference type="PROSITE" id="PS50262"/>
    </source>
</evidence>
<dbReference type="OrthoDB" id="10033446at2759"/>
<keyword evidence="3 5" id="KW-1133">Transmembrane helix</keyword>
<protein>
    <recommendedName>
        <fullName evidence="6">G-protein coupled receptors family 1 profile domain-containing protein</fullName>
    </recommendedName>
</protein>
<evidence type="ECO:0000256" key="1">
    <source>
        <dbReference type="ARBA" id="ARBA00004370"/>
    </source>
</evidence>
<dbReference type="InterPro" id="IPR000276">
    <property type="entry name" value="GPCR_Rhodpsn"/>
</dbReference>
<feature type="transmembrane region" description="Helical" evidence="5">
    <location>
        <begin position="171"/>
        <end position="192"/>
    </location>
</feature>
<dbReference type="InterPro" id="IPR017452">
    <property type="entry name" value="GPCR_Rhodpsn_7TM"/>
</dbReference>
<dbReference type="PROSITE" id="PS50262">
    <property type="entry name" value="G_PROTEIN_RECEP_F1_2"/>
    <property type="match status" value="1"/>
</dbReference>
<keyword evidence="2 5" id="KW-0812">Transmembrane</keyword>
<reference evidence="7" key="1">
    <citation type="submission" date="2020-05" db="UniProtKB">
        <authorList>
            <consortium name="EnsemblMetazoa"/>
        </authorList>
    </citation>
    <scope>IDENTIFICATION</scope>
    <source>
        <strain evidence="7">BB02</strain>
    </source>
</reference>
<dbReference type="GO" id="GO:0016020">
    <property type="term" value="C:membrane"/>
    <property type="evidence" value="ECO:0007669"/>
    <property type="project" value="UniProtKB-SubCell"/>
</dbReference>
<dbReference type="Proteomes" id="UP000076420">
    <property type="component" value="Unassembled WGS sequence"/>
</dbReference>
<dbReference type="STRING" id="6526.A0A2C9KRU3"/>
<dbReference type="Pfam" id="PF00001">
    <property type="entry name" value="7tm_1"/>
    <property type="match status" value="1"/>
</dbReference>
<dbReference type="VEuPathDB" id="VectorBase:BGLB022776"/>
<dbReference type="KEGG" id="bgt:106065622"/>
<organism evidence="7 8">
    <name type="scientific">Biomphalaria glabrata</name>
    <name type="common">Bloodfluke planorb</name>
    <name type="synonym">Freshwater snail</name>
    <dbReference type="NCBI Taxonomy" id="6526"/>
    <lineage>
        <taxon>Eukaryota</taxon>
        <taxon>Metazoa</taxon>
        <taxon>Spiralia</taxon>
        <taxon>Lophotrochozoa</taxon>
        <taxon>Mollusca</taxon>
        <taxon>Gastropoda</taxon>
        <taxon>Heterobranchia</taxon>
        <taxon>Euthyneura</taxon>
        <taxon>Panpulmonata</taxon>
        <taxon>Hygrophila</taxon>
        <taxon>Lymnaeoidea</taxon>
        <taxon>Planorbidae</taxon>
        <taxon>Biomphalaria</taxon>
    </lineage>
</organism>
<dbReference type="PANTHER" id="PTHR46641:SF2">
    <property type="entry name" value="FMRFAMIDE RECEPTOR"/>
    <property type="match status" value="1"/>
</dbReference>
<dbReference type="Gene3D" id="1.20.1070.10">
    <property type="entry name" value="Rhodopsin 7-helix transmembrane proteins"/>
    <property type="match status" value="1"/>
</dbReference>
<proteinExistence type="predicted"/>
<comment type="subcellular location">
    <subcellularLocation>
        <location evidence="1">Membrane</location>
    </subcellularLocation>
</comment>
<name>A0A2C9KRU3_BIOGL</name>
<dbReference type="SUPFAM" id="SSF81321">
    <property type="entry name" value="Family A G protein-coupled receptor-like"/>
    <property type="match status" value="1"/>
</dbReference>
<sequence length="370" mass="42513">MCICVFGIVGNCLNITVFVKQGLRTSVNLSLCAMSLSDLIGLIFQVWHNFCLNPYLELAELPVDFLKVQILTAGCPNIAMTRITGWITVYITAERCLSVLLPLRIKQIVTFRRSVVILLLCYAVNLAFLMPLYSSNYLSWNFYPGLNKTMLGESSRSNEALADLIMNTAHLYLSVIAFCCVVIFTVALVVSLKRKSEWRRRVTSDRDQNEARSSREKKTMGMIIMVAAILIVCYAPGVTITFVEIFNSEFRISSKQANMYNAVWLKEERASDSIDLKVYQVHTFWRERFSRKRRDELMESRAHWWTLVDIRSHKFTNVRKGFNTIDALMTKCGYLVIDSCTHREPKRSVSTSESRLDLPNTYRVELETQV</sequence>
<feature type="domain" description="G-protein coupled receptors family 1 profile" evidence="6">
    <location>
        <begin position="10"/>
        <end position="279"/>
    </location>
</feature>
<dbReference type="GO" id="GO:0004930">
    <property type="term" value="F:G protein-coupled receptor activity"/>
    <property type="evidence" value="ECO:0007669"/>
    <property type="project" value="InterPro"/>
</dbReference>
<dbReference type="InterPro" id="IPR052954">
    <property type="entry name" value="GPCR-Ligand_Int"/>
</dbReference>
<gene>
    <name evidence="7" type="primary">106065622</name>
</gene>
<evidence type="ECO:0000256" key="4">
    <source>
        <dbReference type="ARBA" id="ARBA00023136"/>
    </source>
</evidence>
<feature type="transmembrane region" description="Helical" evidence="5">
    <location>
        <begin position="222"/>
        <end position="246"/>
    </location>
</feature>
<evidence type="ECO:0000256" key="5">
    <source>
        <dbReference type="SAM" id="Phobius"/>
    </source>
</evidence>
<evidence type="ECO:0000313" key="7">
    <source>
        <dbReference type="EnsemblMetazoa" id="BGLB022776-PA"/>
    </source>
</evidence>